<evidence type="ECO:0000313" key="3">
    <source>
        <dbReference type="Proteomes" id="UP000784435"/>
    </source>
</evidence>
<feature type="region of interest" description="Disordered" evidence="1">
    <location>
        <begin position="1"/>
        <end position="33"/>
    </location>
</feature>
<name>A0A921MFU8_9MICO</name>
<dbReference type="Proteomes" id="UP000784435">
    <property type="component" value="Unassembled WGS sequence"/>
</dbReference>
<reference evidence="2" key="2">
    <citation type="submission" date="2021-09" db="EMBL/GenBank/DDBJ databases">
        <authorList>
            <person name="Gilroy R."/>
        </authorList>
    </citation>
    <scope>NUCLEOTIDE SEQUENCE</scope>
    <source>
        <strain evidence="2">ChiGjej5B5-7349</strain>
    </source>
</reference>
<sequence length="107" mass="11110">GGLGGGGAQTGRPGDARLGPGRRPQRTSTGATRLLRRSAAWGRVFRAGLRGGHQQVDALRQWTAESDRVTAARPVAAHLDREGVGNVLSARLRVSAGALPVVVPAAW</sequence>
<reference evidence="2" key="1">
    <citation type="journal article" date="2021" name="PeerJ">
        <title>Extensive microbial diversity within the chicken gut microbiome revealed by metagenomics and culture.</title>
        <authorList>
            <person name="Gilroy R."/>
            <person name="Ravi A."/>
            <person name="Getino M."/>
            <person name="Pursley I."/>
            <person name="Horton D.L."/>
            <person name="Alikhan N.F."/>
            <person name="Baker D."/>
            <person name="Gharbi K."/>
            <person name="Hall N."/>
            <person name="Watson M."/>
            <person name="Adriaenssens E.M."/>
            <person name="Foster-Nyarko E."/>
            <person name="Jarju S."/>
            <person name="Secka A."/>
            <person name="Antonio M."/>
            <person name="Oren A."/>
            <person name="Chaudhuri R.R."/>
            <person name="La Ragione R."/>
            <person name="Hildebrand F."/>
            <person name="Pallen M.J."/>
        </authorList>
    </citation>
    <scope>NUCLEOTIDE SEQUENCE</scope>
    <source>
        <strain evidence="2">ChiGjej5B5-7349</strain>
    </source>
</reference>
<proteinExistence type="predicted"/>
<comment type="caution">
    <text evidence="2">The sequence shown here is derived from an EMBL/GenBank/DDBJ whole genome shotgun (WGS) entry which is preliminary data.</text>
</comment>
<dbReference type="EMBL" id="DYUK01000307">
    <property type="protein sequence ID" value="HJG81382.1"/>
    <property type="molecule type" value="Genomic_DNA"/>
</dbReference>
<organism evidence="2 3">
    <name type="scientific">Brevibacterium senegalense</name>
    <dbReference type="NCBI Taxonomy" id="1033736"/>
    <lineage>
        <taxon>Bacteria</taxon>
        <taxon>Bacillati</taxon>
        <taxon>Actinomycetota</taxon>
        <taxon>Actinomycetes</taxon>
        <taxon>Micrococcales</taxon>
        <taxon>Brevibacteriaceae</taxon>
        <taxon>Brevibacterium</taxon>
    </lineage>
</organism>
<feature type="non-terminal residue" evidence="2">
    <location>
        <position position="1"/>
    </location>
</feature>
<accession>A0A921MFU8</accession>
<gene>
    <name evidence="2" type="ORF">K8V08_13335</name>
</gene>
<evidence type="ECO:0000313" key="2">
    <source>
        <dbReference type="EMBL" id="HJG81382.1"/>
    </source>
</evidence>
<protein>
    <submittedName>
        <fullName evidence="2">Uncharacterized protein</fullName>
    </submittedName>
</protein>
<dbReference type="AlphaFoldDB" id="A0A921MFU8"/>
<evidence type="ECO:0000256" key="1">
    <source>
        <dbReference type="SAM" id="MobiDB-lite"/>
    </source>
</evidence>